<dbReference type="InterPro" id="IPR023997">
    <property type="entry name" value="TonB-dep_OMP_SusC/RagA_CS"/>
</dbReference>
<dbReference type="SUPFAM" id="SSF49464">
    <property type="entry name" value="Carboxypeptidase regulatory domain-like"/>
    <property type="match status" value="1"/>
</dbReference>
<comment type="subcellular location">
    <subcellularLocation>
        <location evidence="1 8">Cell outer membrane</location>
        <topology evidence="1 8">Multi-pass membrane protein</topology>
    </subcellularLocation>
</comment>
<evidence type="ECO:0000256" key="4">
    <source>
        <dbReference type="ARBA" id="ARBA00022692"/>
    </source>
</evidence>
<dbReference type="Pfam" id="PF07715">
    <property type="entry name" value="Plug"/>
    <property type="match status" value="1"/>
</dbReference>
<evidence type="ECO:0000256" key="8">
    <source>
        <dbReference type="PROSITE-ProRule" id="PRU01360"/>
    </source>
</evidence>
<dbReference type="Gene3D" id="2.60.40.1120">
    <property type="entry name" value="Carboxypeptidase-like, regulatory domain"/>
    <property type="match status" value="1"/>
</dbReference>
<dbReference type="InterPro" id="IPR036942">
    <property type="entry name" value="Beta-barrel_TonB_sf"/>
</dbReference>
<dbReference type="InterPro" id="IPR000531">
    <property type="entry name" value="Beta-barrel_TonB"/>
</dbReference>
<evidence type="ECO:0000256" key="3">
    <source>
        <dbReference type="ARBA" id="ARBA00022452"/>
    </source>
</evidence>
<keyword evidence="7 8" id="KW-0998">Cell outer membrane</keyword>
<evidence type="ECO:0000259" key="12">
    <source>
        <dbReference type="Pfam" id="PF07715"/>
    </source>
</evidence>
<dbReference type="InterPro" id="IPR023996">
    <property type="entry name" value="TonB-dep_OMP_SusC/RagA"/>
</dbReference>
<dbReference type="Proteomes" id="UP001491349">
    <property type="component" value="Unassembled WGS sequence"/>
</dbReference>
<dbReference type="InterPro" id="IPR008969">
    <property type="entry name" value="CarboxyPept-like_regulatory"/>
</dbReference>
<feature type="chain" id="PRO_5047378104" evidence="10">
    <location>
        <begin position="23"/>
        <end position="1014"/>
    </location>
</feature>
<name>A0ABU9E348_9FLAO</name>
<dbReference type="Gene3D" id="2.170.130.10">
    <property type="entry name" value="TonB-dependent receptor, plug domain"/>
    <property type="match status" value="1"/>
</dbReference>
<comment type="caution">
    <text evidence="13">The sequence shown here is derived from an EMBL/GenBank/DDBJ whole genome shotgun (WGS) entry which is preliminary data.</text>
</comment>
<keyword evidence="5 9" id="KW-0798">TonB box</keyword>
<dbReference type="RefSeq" id="WP_187659816.1">
    <property type="nucleotide sequence ID" value="NZ_JACTAB010000002.1"/>
</dbReference>
<dbReference type="NCBIfam" id="TIGR04056">
    <property type="entry name" value="OMP_RagA_SusC"/>
    <property type="match status" value="1"/>
</dbReference>
<comment type="similarity">
    <text evidence="8 9">Belongs to the TonB-dependent receptor family.</text>
</comment>
<evidence type="ECO:0000256" key="2">
    <source>
        <dbReference type="ARBA" id="ARBA00022448"/>
    </source>
</evidence>
<evidence type="ECO:0000256" key="10">
    <source>
        <dbReference type="SAM" id="SignalP"/>
    </source>
</evidence>
<evidence type="ECO:0000256" key="9">
    <source>
        <dbReference type="RuleBase" id="RU003357"/>
    </source>
</evidence>
<keyword evidence="2 8" id="KW-0813">Transport</keyword>
<keyword evidence="3 8" id="KW-1134">Transmembrane beta strand</keyword>
<evidence type="ECO:0000256" key="1">
    <source>
        <dbReference type="ARBA" id="ARBA00004571"/>
    </source>
</evidence>
<dbReference type="SUPFAM" id="SSF56935">
    <property type="entry name" value="Porins"/>
    <property type="match status" value="1"/>
</dbReference>
<keyword evidence="14" id="KW-1185">Reference proteome</keyword>
<feature type="signal peptide" evidence="10">
    <location>
        <begin position="1"/>
        <end position="22"/>
    </location>
</feature>
<protein>
    <submittedName>
        <fullName evidence="13">SusC/RagA family TonB-linked outer membrane protein</fullName>
    </submittedName>
</protein>
<evidence type="ECO:0000313" key="14">
    <source>
        <dbReference type="Proteomes" id="UP001491349"/>
    </source>
</evidence>
<keyword evidence="6 8" id="KW-0472">Membrane</keyword>
<reference evidence="13 14" key="1">
    <citation type="submission" date="2024-04" db="EMBL/GenBank/DDBJ databases">
        <title>draft genome sequnece of Flavobacterium buctense JCM 30750.</title>
        <authorList>
            <person name="Kim D.-U."/>
        </authorList>
    </citation>
    <scope>NUCLEOTIDE SEQUENCE [LARGE SCALE GENOMIC DNA]</scope>
    <source>
        <strain evidence="13 14">JCM 30750</strain>
    </source>
</reference>
<keyword evidence="4 8" id="KW-0812">Transmembrane</keyword>
<evidence type="ECO:0000256" key="6">
    <source>
        <dbReference type="ARBA" id="ARBA00023136"/>
    </source>
</evidence>
<dbReference type="InterPro" id="IPR012910">
    <property type="entry name" value="Plug_dom"/>
</dbReference>
<feature type="domain" description="TonB-dependent receptor plug" evidence="12">
    <location>
        <begin position="114"/>
        <end position="221"/>
    </location>
</feature>
<dbReference type="Gene3D" id="2.40.170.20">
    <property type="entry name" value="TonB-dependent receptor, beta-barrel domain"/>
    <property type="match status" value="1"/>
</dbReference>
<evidence type="ECO:0000256" key="7">
    <source>
        <dbReference type="ARBA" id="ARBA00023237"/>
    </source>
</evidence>
<dbReference type="EMBL" id="JBBPCB010000005">
    <property type="protein sequence ID" value="MEK8180440.1"/>
    <property type="molecule type" value="Genomic_DNA"/>
</dbReference>
<evidence type="ECO:0000259" key="11">
    <source>
        <dbReference type="Pfam" id="PF00593"/>
    </source>
</evidence>
<evidence type="ECO:0000256" key="5">
    <source>
        <dbReference type="ARBA" id="ARBA00023077"/>
    </source>
</evidence>
<dbReference type="Pfam" id="PF13715">
    <property type="entry name" value="CarbopepD_reg_2"/>
    <property type="match status" value="1"/>
</dbReference>
<evidence type="ECO:0000313" key="13">
    <source>
        <dbReference type="EMBL" id="MEK8180440.1"/>
    </source>
</evidence>
<keyword evidence="10" id="KW-0732">Signal</keyword>
<dbReference type="InterPro" id="IPR039426">
    <property type="entry name" value="TonB-dep_rcpt-like"/>
</dbReference>
<dbReference type="PROSITE" id="PS52016">
    <property type="entry name" value="TONB_DEPENDENT_REC_3"/>
    <property type="match status" value="1"/>
</dbReference>
<dbReference type="InterPro" id="IPR037066">
    <property type="entry name" value="Plug_dom_sf"/>
</dbReference>
<dbReference type="Pfam" id="PF00593">
    <property type="entry name" value="TonB_dep_Rec_b-barrel"/>
    <property type="match status" value="1"/>
</dbReference>
<feature type="domain" description="TonB-dependent receptor-like beta-barrel" evidence="11">
    <location>
        <begin position="411"/>
        <end position="978"/>
    </location>
</feature>
<sequence>MRSKFKWIFTLLLALSMQFSFAQEKTVTGVVSDKTGPLPGANVVVKGTTRSAQADFDGKFSIKAKAGEVLVISFTGYNNSSVTVGAANNYVVTLSDGIKLDEVVVEGYRNTTKASTVVAQATVNSKTIENRPNASFIQTLQGQVAGLNITSGTGQPGSGSSVIIRGAGTVNGNTDPLYVIDGVPTNQSNFRSINPTDIESATVLKDAAATAIYGNRGANGVIVIKTKRGGTGDAKTTFRYSSTSGYTELQRTKYSFADSRELLTLEKRYGVGRGNTLTDAEIAAYNTNFDWVSYFFRQAKSTDHQLSIETSGKNLNSYTSVSYLDQEGILYTTGLKRFTLRNNISGKSTNDKFTYATNISLGFSKSNEATSLGTGGINRNYVLGATLSAPYITPDEYTGSQQVFDLYNSDGTLLYTPLFLIDKLETYTNNTDEIRMSASADLSYNLFKNVTARSRTSFENIMTRFTQSEHPISFNAFLFLNPAAQYGGFEDVNQRREFRFNQLWQLEWKKTFAEKHTVTAIGNAEYYGSQAENDNQRQRGLDPLTFVPGTGAGYLADIAAHDFYGPTGGISKVKYSLISYFGVLDYDFNDRFGVVGTYRYDGTSRFLSDYAWGSFWSVAGRWNINKEKFMENSGFQVLKLRGSYGETGNERIIAGTEWSGLQPPPTRDTYANNATVGGQYNGAASFNINFGANDLRWETTTQWNVGLDFEFFKNRARGTVDYYNRVTSDLFFSSPVSPVSGTTTLTRNSDIEVTNKGVEVSLAYDVVRNENFKFTVRANASKNDNSIDGIVANDGSVINGLTITQNGGQITQFYLYPYAGVNPENGNLLFEAADGTLTETPSVGDDSRATGKSSIPVYQGGFGFDLDYKGFFATSNFTFVQDVHRFDYDLEGLYDPTSLGQFVVSDDLLNAWTATNTATDVPSLNAANLGAAANSDRFLKDASYVRLRYLQVGYRVPKKFLDKTFITGLSFYVQGENLYTWTKWQGFDAESNRGADQAQYPTPRIFSFGLDLKF</sequence>
<proteinExistence type="inferred from homology"/>
<organism evidence="13 14">
    <name type="scientific">Flavobacterium buctense</name>
    <dbReference type="NCBI Taxonomy" id="1648146"/>
    <lineage>
        <taxon>Bacteria</taxon>
        <taxon>Pseudomonadati</taxon>
        <taxon>Bacteroidota</taxon>
        <taxon>Flavobacteriia</taxon>
        <taxon>Flavobacteriales</taxon>
        <taxon>Flavobacteriaceae</taxon>
        <taxon>Flavobacterium</taxon>
    </lineage>
</organism>
<gene>
    <name evidence="13" type="ORF">WMW71_08820</name>
</gene>
<accession>A0ABU9E348</accession>
<dbReference type="NCBIfam" id="TIGR04057">
    <property type="entry name" value="SusC_RagA_signa"/>
    <property type="match status" value="1"/>
</dbReference>